<dbReference type="AlphaFoldDB" id="A0A0D0B8L5"/>
<feature type="region of interest" description="Disordered" evidence="1">
    <location>
        <begin position="31"/>
        <end position="68"/>
    </location>
</feature>
<name>A0A0D0B8L5_9AGAM</name>
<dbReference type="OrthoDB" id="2666718at2759"/>
<reference evidence="2 3" key="1">
    <citation type="submission" date="2014-04" db="EMBL/GenBank/DDBJ databases">
        <authorList>
            <consortium name="DOE Joint Genome Institute"/>
            <person name="Kuo A."/>
            <person name="Ruytinx J."/>
            <person name="Rineau F."/>
            <person name="Colpaert J."/>
            <person name="Kohler A."/>
            <person name="Nagy L.G."/>
            <person name="Floudas D."/>
            <person name="Copeland A."/>
            <person name="Barry K.W."/>
            <person name="Cichocki N."/>
            <person name="Veneault-Fourrey C."/>
            <person name="LaButti K."/>
            <person name="Lindquist E.A."/>
            <person name="Lipzen A."/>
            <person name="Lundell T."/>
            <person name="Morin E."/>
            <person name="Murat C."/>
            <person name="Sun H."/>
            <person name="Tunlid A."/>
            <person name="Henrissat B."/>
            <person name="Grigoriev I.V."/>
            <person name="Hibbett D.S."/>
            <person name="Martin F."/>
            <person name="Nordberg H.P."/>
            <person name="Cantor M.N."/>
            <person name="Hua S.X."/>
        </authorList>
    </citation>
    <scope>NUCLEOTIDE SEQUENCE [LARGE SCALE GENOMIC DNA]</scope>
    <source>
        <strain evidence="2 3">UH-Slu-Lm8-n1</strain>
    </source>
</reference>
<evidence type="ECO:0000313" key="2">
    <source>
        <dbReference type="EMBL" id="KIK40068.1"/>
    </source>
</evidence>
<protein>
    <submittedName>
        <fullName evidence="2">Uncharacterized protein</fullName>
    </submittedName>
</protein>
<dbReference type="Proteomes" id="UP000054485">
    <property type="component" value="Unassembled WGS sequence"/>
</dbReference>
<sequence>MPFQTERQQAAESVLEMYIAALLAESHILVDPMPSSSSGSSGSSSDDSSGESDGDLPTTSEVLFGAGK</sequence>
<evidence type="ECO:0000256" key="1">
    <source>
        <dbReference type="SAM" id="MobiDB-lite"/>
    </source>
</evidence>
<gene>
    <name evidence="2" type="ORF">CY34DRAFT_13948</name>
</gene>
<evidence type="ECO:0000313" key="3">
    <source>
        <dbReference type="Proteomes" id="UP000054485"/>
    </source>
</evidence>
<organism evidence="2 3">
    <name type="scientific">Suillus luteus UH-Slu-Lm8-n1</name>
    <dbReference type="NCBI Taxonomy" id="930992"/>
    <lineage>
        <taxon>Eukaryota</taxon>
        <taxon>Fungi</taxon>
        <taxon>Dikarya</taxon>
        <taxon>Basidiomycota</taxon>
        <taxon>Agaricomycotina</taxon>
        <taxon>Agaricomycetes</taxon>
        <taxon>Agaricomycetidae</taxon>
        <taxon>Boletales</taxon>
        <taxon>Suillineae</taxon>
        <taxon>Suillaceae</taxon>
        <taxon>Suillus</taxon>
    </lineage>
</organism>
<reference evidence="3" key="2">
    <citation type="submission" date="2015-01" db="EMBL/GenBank/DDBJ databases">
        <title>Evolutionary Origins and Diversification of the Mycorrhizal Mutualists.</title>
        <authorList>
            <consortium name="DOE Joint Genome Institute"/>
            <consortium name="Mycorrhizal Genomics Consortium"/>
            <person name="Kohler A."/>
            <person name="Kuo A."/>
            <person name="Nagy L.G."/>
            <person name="Floudas D."/>
            <person name="Copeland A."/>
            <person name="Barry K.W."/>
            <person name="Cichocki N."/>
            <person name="Veneault-Fourrey C."/>
            <person name="LaButti K."/>
            <person name="Lindquist E.A."/>
            <person name="Lipzen A."/>
            <person name="Lundell T."/>
            <person name="Morin E."/>
            <person name="Murat C."/>
            <person name="Riley R."/>
            <person name="Ohm R."/>
            <person name="Sun H."/>
            <person name="Tunlid A."/>
            <person name="Henrissat B."/>
            <person name="Grigoriev I.V."/>
            <person name="Hibbett D.S."/>
            <person name="Martin F."/>
        </authorList>
    </citation>
    <scope>NUCLEOTIDE SEQUENCE [LARGE SCALE GENOMIC DNA]</scope>
    <source>
        <strain evidence="3">UH-Slu-Lm8-n1</strain>
    </source>
</reference>
<dbReference type="HOGENOM" id="CLU_2795637_0_0_1"/>
<dbReference type="EMBL" id="KN835316">
    <property type="protein sequence ID" value="KIK40068.1"/>
    <property type="molecule type" value="Genomic_DNA"/>
</dbReference>
<proteinExistence type="predicted"/>
<accession>A0A0D0B8L5</accession>
<dbReference type="InParanoid" id="A0A0D0B8L5"/>
<keyword evidence="3" id="KW-1185">Reference proteome</keyword>
<feature type="compositionally biased region" description="Low complexity" evidence="1">
    <location>
        <begin position="35"/>
        <end position="47"/>
    </location>
</feature>